<keyword evidence="7" id="KW-1185">Reference proteome</keyword>
<accession>A0ABD1GPG6</accession>
<dbReference type="PANTHER" id="PTHR46391:SF20">
    <property type="entry name" value="BASIC LEUCINE ZIPPER 61"/>
    <property type="match status" value="1"/>
</dbReference>
<evidence type="ECO:0000256" key="3">
    <source>
        <dbReference type="ARBA" id="ARBA00023242"/>
    </source>
</evidence>
<dbReference type="Pfam" id="PF00170">
    <property type="entry name" value="bZIP_1"/>
    <property type="match status" value="1"/>
</dbReference>
<sequence length="211" mass="24828">MHPQLSDKLKVELHLPKVNQSSKNKVVEKEEQDQVKMKVASFIMGPPSETRKATVNLDKAIEYELKHGRKLDPKMDRKKLRRTVSNRLSAQRSRVKKAQHIHEMESRVTELEDTITVLRLRVERFKEKRRLLQLQNEALERLAQIRLHEANHAQMVLEKSKAELARLKEVEKGLLKELHIQSNTFDYQDEQLLQKQSQPQLQLHPFLNLDA</sequence>
<comment type="caution">
    <text evidence="6">The sequence shown here is derived from an EMBL/GenBank/DDBJ whole genome shotgun (WGS) entry which is preliminary data.</text>
</comment>
<feature type="coiled-coil region" evidence="4">
    <location>
        <begin position="101"/>
        <end position="177"/>
    </location>
</feature>
<dbReference type="InterPro" id="IPR004827">
    <property type="entry name" value="bZIP"/>
</dbReference>
<dbReference type="EMBL" id="JBEAFC010000008">
    <property type="protein sequence ID" value="KAL1545034.1"/>
    <property type="molecule type" value="Genomic_DNA"/>
</dbReference>
<keyword evidence="4" id="KW-0175">Coiled coil</keyword>
<evidence type="ECO:0000256" key="2">
    <source>
        <dbReference type="ARBA" id="ARBA00023163"/>
    </source>
</evidence>
<name>A0ABD1GPG6_SALDI</name>
<keyword evidence="1" id="KW-0805">Transcription regulation</keyword>
<evidence type="ECO:0000313" key="6">
    <source>
        <dbReference type="EMBL" id="KAL1545034.1"/>
    </source>
</evidence>
<evidence type="ECO:0000313" key="7">
    <source>
        <dbReference type="Proteomes" id="UP001567538"/>
    </source>
</evidence>
<dbReference type="PANTHER" id="PTHR46391">
    <property type="entry name" value="BASIC LEUCINE ZIPPER 34"/>
    <property type="match status" value="1"/>
</dbReference>
<evidence type="ECO:0000259" key="5">
    <source>
        <dbReference type="PROSITE" id="PS50217"/>
    </source>
</evidence>
<evidence type="ECO:0000256" key="4">
    <source>
        <dbReference type="SAM" id="Coils"/>
    </source>
</evidence>
<evidence type="ECO:0000256" key="1">
    <source>
        <dbReference type="ARBA" id="ARBA00023015"/>
    </source>
</evidence>
<dbReference type="Proteomes" id="UP001567538">
    <property type="component" value="Unassembled WGS sequence"/>
</dbReference>
<feature type="domain" description="BZIP" evidence="5">
    <location>
        <begin position="76"/>
        <end position="139"/>
    </location>
</feature>
<protein>
    <recommendedName>
        <fullName evidence="5">BZIP domain-containing protein</fullName>
    </recommendedName>
</protein>
<keyword evidence="3" id="KW-0539">Nucleus</keyword>
<dbReference type="SMART" id="SM00338">
    <property type="entry name" value="BRLZ"/>
    <property type="match status" value="1"/>
</dbReference>
<dbReference type="PROSITE" id="PS00036">
    <property type="entry name" value="BZIP_BASIC"/>
    <property type="match status" value="1"/>
</dbReference>
<dbReference type="InterPro" id="IPR052483">
    <property type="entry name" value="bZIP_transcription_regulators"/>
</dbReference>
<reference evidence="6 7" key="1">
    <citation type="submission" date="2024-06" db="EMBL/GenBank/DDBJ databases">
        <title>A chromosome level genome sequence of Diviner's sage (Salvia divinorum).</title>
        <authorList>
            <person name="Ford S.A."/>
            <person name="Ro D.-K."/>
            <person name="Ness R.W."/>
            <person name="Phillips M.A."/>
        </authorList>
    </citation>
    <scope>NUCLEOTIDE SEQUENCE [LARGE SCALE GENOMIC DNA]</scope>
    <source>
        <strain evidence="6">SAF-2024a</strain>
        <tissue evidence="6">Leaf</tissue>
    </source>
</reference>
<dbReference type="SUPFAM" id="SSF57959">
    <property type="entry name" value="Leucine zipper domain"/>
    <property type="match status" value="1"/>
</dbReference>
<dbReference type="Gene3D" id="1.20.5.170">
    <property type="match status" value="1"/>
</dbReference>
<dbReference type="PROSITE" id="PS50217">
    <property type="entry name" value="BZIP"/>
    <property type="match status" value="1"/>
</dbReference>
<dbReference type="AlphaFoldDB" id="A0ABD1GPG6"/>
<organism evidence="6 7">
    <name type="scientific">Salvia divinorum</name>
    <name type="common">Maria pastora</name>
    <name type="synonym">Diviner's sage</name>
    <dbReference type="NCBI Taxonomy" id="28513"/>
    <lineage>
        <taxon>Eukaryota</taxon>
        <taxon>Viridiplantae</taxon>
        <taxon>Streptophyta</taxon>
        <taxon>Embryophyta</taxon>
        <taxon>Tracheophyta</taxon>
        <taxon>Spermatophyta</taxon>
        <taxon>Magnoliopsida</taxon>
        <taxon>eudicotyledons</taxon>
        <taxon>Gunneridae</taxon>
        <taxon>Pentapetalae</taxon>
        <taxon>asterids</taxon>
        <taxon>lamiids</taxon>
        <taxon>Lamiales</taxon>
        <taxon>Lamiaceae</taxon>
        <taxon>Nepetoideae</taxon>
        <taxon>Mentheae</taxon>
        <taxon>Salviinae</taxon>
        <taxon>Salvia</taxon>
        <taxon>Salvia subgen. Calosphace</taxon>
    </lineage>
</organism>
<dbReference type="InterPro" id="IPR046347">
    <property type="entry name" value="bZIP_sf"/>
</dbReference>
<keyword evidence="2" id="KW-0804">Transcription</keyword>
<proteinExistence type="predicted"/>
<gene>
    <name evidence="6" type="ORF">AAHA92_21806</name>
</gene>